<feature type="transmembrane region" description="Helical" evidence="13">
    <location>
        <begin position="375"/>
        <end position="398"/>
    </location>
</feature>
<evidence type="ECO:0000256" key="6">
    <source>
        <dbReference type="ARBA" id="ARBA00022989"/>
    </source>
</evidence>
<feature type="transmembrane region" description="Helical" evidence="13">
    <location>
        <begin position="295"/>
        <end position="320"/>
    </location>
</feature>
<accession>A0A8J5YQX1</accession>
<evidence type="ECO:0000313" key="15">
    <source>
        <dbReference type="EMBL" id="KAG8487107.1"/>
    </source>
</evidence>
<dbReference type="OrthoDB" id="196264at2759"/>
<dbReference type="GO" id="GO:0098719">
    <property type="term" value="P:sodium ion import across plasma membrane"/>
    <property type="evidence" value="ECO:0007669"/>
    <property type="project" value="TreeGrafter"/>
</dbReference>
<feature type="transmembrane region" description="Helical" evidence="13">
    <location>
        <begin position="53"/>
        <end position="72"/>
    </location>
</feature>
<keyword evidence="8" id="KW-0406">Ion transport</keyword>
<name>A0A8J5YQX1_9ROSI</name>
<evidence type="ECO:0000256" key="5">
    <source>
        <dbReference type="ARBA" id="ARBA00022958"/>
    </source>
</evidence>
<evidence type="ECO:0000256" key="1">
    <source>
        <dbReference type="ARBA" id="ARBA00004141"/>
    </source>
</evidence>
<dbReference type="GO" id="GO:0015386">
    <property type="term" value="F:potassium:proton antiporter activity"/>
    <property type="evidence" value="ECO:0007669"/>
    <property type="project" value="TreeGrafter"/>
</dbReference>
<dbReference type="Pfam" id="PF00999">
    <property type="entry name" value="Na_H_Exchanger"/>
    <property type="match status" value="1"/>
</dbReference>
<feature type="transmembrane region" description="Helical" evidence="13">
    <location>
        <begin position="418"/>
        <end position="438"/>
    </location>
</feature>
<comment type="caution">
    <text evidence="15">The sequence shown here is derived from an EMBL/GenBank/DDBJ whole genome shotgun (WGS) entry which is preliminary data.</text>
</comment>
<keyword evidence="6 13" id="KW-1133">Transmembrane helix</keyword>
<keyword evidence="4 13" id="KW-0812">Transmembrane</keyword>
<evidence type="ECO:0000256" key="3">
    <source>
        <dbReference type="ARBA" id="ARBA00022538"/>
    </source>
</evidence>
<feature type="transmembrane region" description="Helical" evidence="13">
    <location>
        <begin position="78"/>
        <end position="100"/>
    </location>
</feature>
<comment type="catalytic activity">
    <reaction evidence="11">
        <text>Na(+)(in) + H(+)(out) = Na(+)(out) + H(+)(in)</text>
        <dbReference type="Rhea" id="RHEA:29419"/>
        <dbReference type="ChEBI" id="CHEBI:15378"/>
        <dbReference type="ChEBI" id="CHEBI:29101"/>
    </reaction>
</comment>
<dbReference type="GO" id="GO:0005886">
    <property type="term" value="C:plasma membrane"/>
    <property type="evidence" value="ECO:0007669"/>
    <property type="project" value="TreeGrafter"/>
</dbReference>
<dbReference type="EMBL" id="JAHUZN010000008">
    <property type="protein sequence ID" value="KAG8487107.1"/>
    <property type="molecule type" value="Genomic_DNA"/>
</dbReference>
<keyword evidence="5" id="KW-0630">Potassium</keyword>
<evidence type="ECO:0000256" key="13">
    <source>
        <dbReference type="SAM" id="Phobius"/>
    </source>
</evidence>
<protein>
    <recommendedName>
        <fullName evidence="14">Cation/H+ exchanger transmembrane domain-containing protein</fullName>
    </recommendedName>
</protein>
<dbReference type="PANTHER" id="PTHR10110">
    <property type="entry name" value="SODIUM/HYDROGEN EXCHANGER"/>
    <property type="match status" value="1"/>
</dbReference>
<keyword evidence="16" id="KW-1185">Reference proteome</keyword>
<dbReference type="InterPro" id="IPR018422">
    <property type="entry name" value="Cation/H_exchanger_CPA1"/>
</dbReference>
<dbReference type="InterPro" id="IPR006153">
    <property type="entry name" value="Cation/H_exchanger_TM"/>
</dbReference>
<keyword evidence="7" id="KW-0915">Sodium</keyword>
<feature type="transmembrane region" description="Helical" evidence="13">
    <location>
        <begin position="22"/>
        <end position="41"/>
    </location>
</feature>
<dbReference type="GO" id="GO:0090333">
    <property type="term" value="P:regulation of stomatal closure"/>
    <property type="evidence" value="ECO:0007669"/>
    <property type="project" value="TreeGrafter"/>
</dbReference>
<gene>
    <name evidence="15" type="ORF">CXB51_020640</name>
</gene>
<dbReference type="PANTHER" id="PTHR10110:SF117">
    <property type="entry name" value="SODIUM_HYDROGEN EXCHANGER 2"/>
    <property type="match status" value="1"/>
</dbReference>
<feature type="domain" description="Cation/H+ exchanger transmembrane" evidence="14">
    <location>
        <begin position="168"/>
        <end position="475"/>
    </location>
</feature>
<evidence type="ECO:0000256" key="12">
    <source>
        <dbReference type="ARBA" id="ARBA00047912"/>
    </source>
</evidence>
<comment type="catalytic activity">
    <reaction evidence="12">
        <text>K(+)(in) + H(+)(out) = K(+)(out) + H(+)(in)</text>
        <dbReference type="Rhea" id="RHEA:29467"/>
        <dbReference type="ChEBI" id="CHEBI:15378"/>
        <dbReference type="ChEBI" id="CHEBI:29103"/>
    </reaction>
</comment>
<evidence type="ECO:0000313" key="16">
    <source>
        <dbReference type="Proteomes" id="UP000701853"/>
    </source>
</evidence>
<dbReference type="GO" id="GO:0051453">
    <property type="term" value="P:regulation of intracellular pH"/>
    <property type="evidence" value="ECO:0007669"/>
    <property type="project" value="TreeGrafter"/>
</dbReference>
<feature type="transmembrane region" description="Helical" evidence="13">
    <location>
        <begin position="340"/>
        <end position="363"/>
    </location>
</feature>
<keyword evidence="10" id="KW-0739">Sodium transport</keyword>
<organism evidence="15 16">
    <name type="scientific">Gossypium anomalum</name>
    <dbReference type="NCBI Taxonomy" id="47600"/>
    <lineage>
        <taxon>Eukaryota</taxon>
        <taxon>Viridiplantae</taxon>
        <taxon>Streptophyta</taxon>
        <taxon>Embryophyta</taxon>
        <taxon>Tracheophyta</taxon>
        <taxon>Spermatophyta</taxon>
        <taxon>Magnoliopsida</taxon>
        <taxon>eudicotyledons</taxon>
        <taxon>Gunneridae</taxon>
        <taxon>Pentapetalae</taxon>
        <taxon>rosids</taxon>
        <taxon>malvids</taxon>
        <taxon>Malvales</taxon>
        <taxon>Malvaceae</taxon>
        <taxon>Malvoideae</taxon>
        <taxon>Gossypium</taxon>
    </lineage>
</organism>
<dbReference type="PRINTS" id="PR01084">
    <property type="entry name" value="NAHEXCHNGR"/>
</dbReference>
<evidence type="ECO:0000256" key="7">
    <source>
        <dbReference type="ARBA" id="ARBA00023053"/>
    </source>
</evidence>
<dbReference type="Gene3D" id="6.10.140.1330">
    <property type="match status" value="1"/>
</dbReference>
<evidence type="ECO:0000256" key="11">
    <source>
        <dbReference type="ARBA" id="ARBA00047524"/>
    </source>
</evidence>
<evidence type="ECO:0000256" key="9">
    <source>
        <dbReference type="ARBA" id="ARBA00023136"/>
    </source>
</evidence>
<proteinExistence type="predicted"/>
<feature type="transmembrane region" description="Helical" evidence="13">
    <location>
        <begin position="252"/>
        <end position="274"/>
    </location>
</feature>
<reference evidence="15 16" key="1">
    <citation type="journal article" date="2021" name="bioRxiv">
        <title>The Gossypium anomalum genome as a resource for cotton improvement and evolutionary analysis of hybrid incompatibility.</title>
        <authorList>
            <person name="Grover C.E."/>
            <person name="Yuan D."/>
            <person name="Arick M.A."/>
            <person name="Miller E.R."/>
            <person name="Hu G."/>
            <person name="Peterson D.G."/>
            <person name="Wendel J.F."/>
            <person name="Udall J.A."/>
        </authorList>
    </citation>
    <scope>NUCLEOTIDE SEQUENCE [LARGE SCALE GENOMIC DNA]</scope>
    <source>
        <strain evidence="15">JFW-Udall</strain>
        <tissue evidence="15">Leaf</tissue>
    </source>
</reference>
<dbReference type="GO" id="GO:0015385">
    <property type="term" value="F:sodium:proton antiporter activity"/>
    <property type="evidence" value="ECO:0007669"/>
    <property type="project" value="InterPro"/>
</dbReference>
<dbReference type="AlphaFoldDB" id="A0A8J5YQX1"/>
<evidence type="ECO:0000256" key="8">
    <source>
        <dbReference type="ARBA" id="ARBA00023065"/>
    </source>
</evidence>
<keyword evidence="3" id="KW-0633">Potassium transport</keyword>
<evidence type="ECO:0000256" key="2">
    <source>
        <dbReference type="ARBA" id="ARBA00022448"/>
    </source>
</evidence>
<evidence type="ECO:0000259" key="14">
    <source>
        <dbReference type="Pfam" id="PF00999"/>
    </source>
</evidence>
<evidence type="ECO:0000256" key="4">
    <source>
        <dbReference type="ARBA" id="ARBA00022692"/>
    </source>
</evidence>
<comment type="subcellular location">
    <subcellularLocation>
        <location evidence="1">Membrane</location>
        <topology evidence="1">Multi-pass membrane protein</topology>
    </subcellularLocation>
</comment>
<dbReference type="Proteomes" id="UP000701853">
    <property type="component" value="Chromosome 8"/>
</dbReference>
<feature type="transmembrane region" description="Helical" evidence="13">
    <location>
        <begin position="450"/>
        <end position="470"/>
    </location>
</feature>
<dbReference type="InterPro" id="IPR004709">
    <property type="entry name" value="NaH_exchanger"/>
</dbReference>
<evidence type="ECO:0000256" key="10">
    <source>
        <dbReference type="ARBA" id="ARBA00023201"/>
    </source>
</evidence>
<keyword evidence="2" id="KW-0813">Transport</keyword>
<sequence>MVASQLTVVFSKLQTLFTSDHASVVSLNLFVALLCACIVIGHLLEENRWMNESITALVIGLCTGVIILWRSGGKSSRLLVFSEDLFFIYLLPPIIFNAGFKVKKKQFFRNFITIMMFGAIENDGLCYSDLGVSEDTDLYSARECLTISSCSYWLDVNESLMLQTGATYMFKEMDIGSLDIGDFLAIGAIFAATDSVCTLQVLHQDETPLLYSLVFGEGVVNDATSIVLFNAIQSSDLSDINFRIALKSIGKFFYLFSASTMLGAFVGLASAYIIKTLYFGRHSTDREFALMMLMAYLSYILAELFYLSGILTVFFCGIVMSHYTWHNVTESSRVTTKHTFATLSFVAETFIFLYVGMDALDISTWRVNDRPRTSLMVSSILLALVMAGRAAFVFPLSYLANLSNKSSSENISFREQIIIWWAGLMRGAVSMALAYKQFSRSGQTELRKNAVMITSTITVVLFSTVVFGIMTKPLIRVLLPHPKITTSMLSEASTPKSSTMPFLGSADNSFDDNLGAAHRPSSIRELLAMPTHTVHRYWRRFDNAFMRPVFGGRGFVPFVPGSPTERSEHNLLYKESSESDVCNF</sequence>
<keyword evidence="9 13" id="KW-0472">Membrane</keyword>